<evidence type="ECO:0000313" key="1">
    <source>
        <dbReference type="EMBL" id="MBL6761918.1"/>
    </source>
</evidence>
<accession>A0A937HKK8</accession>
<name>A0A937HKK8_9PROT</name>
<comment type="caution">
    <text evidence="1">The sequence shown here is derived from an EMBL/GenBank/DDBJ whole genome shotgun (WGS) entry which is preliminary data.</text>
</comment>
<dbReference type="AlphaFoldDB" id="A0A937HKK8"/>
<dbReference type="EMBL" id="JADHOK010000048">
    <property type="protein sequence ID" value="MBL6761918.1"/>
    <property type="molecule type" value="Genomic_DNA"/>
</dbReference>
<evidence type="ECO:0000313" key="2">
    <source>
        <dbReference type="Proteomes" id="UP000785783"/>
    </source>
</evidence>
<organism evidence="1 2">
    <name type="scientific">PS1 clade bacterium</name>
    <dbReference type="NCBI Taxonomy" id="2175152"/>
    <lineage>
        <taxon>Bacteria</taxon>
        <taxon>Pseudomonadati</taxon>
        <taxon>Pseudomonadota</taxon>
        <taxon>Alphaproteobacteria</taxon>
        <taxon>PS1 clade</taxon>
    </lineage>
</organism>
<sequence>LMRDAGFDKAPSRVLPNWVVKLLGLFNPELKQLGSFVGRENFTPSDKARNTLGWKPRNAGDSLIETANQLVEKGLV</sequence>
<protein>
    <submittedName>
        <fullName evidence="1">Aldehyde reductase</fullName>
    </submittedName>
</protein>
<proteinExistence type="predicted"/>
<gene>
    <name evidence="1" type="ORF">ISQ19_04395</name>
</gene>
<feature type="non-terminal residue" evidence="1">
    <location>
        <position position="1"/>
    </location>
</feature>
<dbReference type="Proteomes" id="UP000785783">
    <property type="component" value="Unassembled WGS sequence"/>
</dbReference>
<reference evidence="1" key="1">
    <citation type="submission" date="2020-10" db="EMBL/GenBank/DDBJ databases">
        <title>Microbiome of the Black Sea water column analyzed by genome centric metagenomics.</title>
        <authorList>
            <person name="Cabello-Yeves P.J."/>
            <person name="Callieri C."/>
            <person name="Picazo A."/>
            <person name="Mehrshad M."/>
            <person name="Haro-Moreno J.M."/>
            <person name="Roda-Garcia J."/>
            <person name="Dzembekova N."/>
            <person name="Slabakova V."/>
            <person name="Slabakova N."/>
            <person name="Moncheva S."/>
            <person name="Rodriguez-Valera F."/>
        </authorList>
    </citation>
    <scope>NUCLEOTIDE SEQUENCE</scope>
    <source>
        <strain evidence="1">BS307-5m-G5</strain>
    </source>
</reference>